<feature type="region of interest" description="Disordered" evidence="1">
    <location>
        <begin position="160"/>
        <end position="185"/>
    </location>
</feature>
<evidence type="ECO:0000256" key="1">
    <source>
        <dbReference type="SAM" id="MobiDB-lite"/>
    </source>
</evidence>
<evidence type="ECO:0000313" key="2">
    <source>
        <dbReference type="EMBL" id="GAA2611346.1"/>
    </source>
</evidence>
<reference evidence="2 3" key="1">
    <citation type="journal article" date="2019" name="Int. J. Syst. Evol. Microbiol.">
        <title>The Global Catalogue of Microorganisms (GCM) 10K type strain sequencing project: providing services to taxonomists for standard genome sequencing and annotation.</title>
        <authorList>
            <consortium name="The Broad Institute Genomics Platform"/>
            <consortium name="The Broad Institute Genome Sequencing Center for Infectious Disease"/>
            <person name="Wu L."/>
            <person name="Ma J."/>
        </authorList>
    </citation>
    <scope>NUCLEOTIDE SEQUENCE [LARGE SCALE GENOMIC DNA]</scope>
    <source>
        <strain evidence="2 3">JCM 6833</strain>
    </source>
</reference>
<proteinExistence type="predicted"/>
<protein>
    <submittedName>
        <fullName evidence="2">Uncharacterized protein</fullName>
    </submittedName>
</protein>
<gene>
    <name evidence="2" type="ORF">GCM10010411_52260</name>
</gene>
<comment type="caution">
    <text evidence="2">The sequence shown here is derived from an EMBL/GenBank/DDBJ whole genome shotgun (WGS) entry which is preliminary data.</text>
</comment>
<accession>A0ABN3Q1N7</accession>
<sequence>MRRRSWLIVGTVLVAGGAAAGIMAWPDPRPPSVDGRLRTQLVPLIQAHLETKADLGGALNDQPELKSRWLCDLELIETERRGPDLLTGVYTACQEFARMGPSLLAGTGFVSPMRITVRSGAVASVEKPLDGAGFGPTVSRMFSKAGERRVFDFIGSGGPFERDGLSQRARRSFGLPGNAPVRDHP</sequence>
<dbReference type="RefSeq" id="WP_344544978.1">
    <property type="nucleotide sequence ID" value="NZ_BAAATD010000007.1"/>
</dbReference>
<dbReference type="Proteomes" id="UP001501509">
    <property type="component" value="Unassembled WGS sequence"/>
</dbReference>
<evidence type="ECO:0000313" key="3">
    <source>
        <dbReference type="Proteomes" id="UP001501509"/>
    </source>
</evidence>
<organism evidence="2 3">
    <name type="scientific">Actinomadura fulvescens</name>
    <dbReference type="NCBI Taxonomy" id="46160"/>
    <lineage>
        <taxon>Bacteria</taxon>
        <taxon>Bacillati</taxon>
        <taxon>Actinomycetota</taxon>
        <taxon>Actinomycetes</taxon>
        <taxon>Streptosporangiales</taxon>
        <taxon>Thermomonosporaceae</taxon>
        <taxon>Actinomadura</taxon>
    </lineage>
</organism>
<dbReference type="EMBL" id="BAAATD010000007">
    <property type="protein sequence ID" value="GAA2611346.1"/>
    <property type="molecule type" value="Genomic_DNA"/>
</dbReference>
<name>A0ABN3Q1N7_9ACTN</name>
<keyword evidence="3" id="KW-1185">Reference proteome</keyword>